<proteinExistence type="predicted"/>
<name>A0A8X6F139_TRICU</name>
<sequence length="90" mass="10681">MLTQTRRAGVLNWEEARAQHDLVTGIVEGRVKLSTDHDLSFILIRRFSCKIDIRWTTKTDLSFSRFLKRFKRTTRKSDLRVPRTVVFRSD</sequence>
<organism evidence="1 2">
    <name type="scientific">Trichonephila clavata</name>
    <name type="common">Joro spider</name>
    <name type="synonym">Nephila clavata</name>
    <dbReference type="NCBI Taxonomy" id="2740835"/>
    <lineage>
        <taxon>Eukaryota</taxon>
        <taxon>Metazoa</taxon>
        <taxon>Ecdysozoa</taxon>
        <taxon>Arthropoda</taxon>
        <taxon>Chelicerata</taxon>
        <taxon>Arachnida</taxon>
        <taxon>Araneae</taxon>
        <taxon>Araneomorphae</taxon>
        <taxon>Entelegynae</taxon>
        <taxon>Araneoidea</taxon>
        <taxon>Nephilidae</taxon>
        <taxon>Trichonephila</taxon>
    </lineage>
</organism>
<dbReference type="Proteomes" id="UP000887116">
    <property type="component" value="Unassembled WGS sequence"/>
</dbReference>
<gene>
    <name evidence="1" type="ORF">TNCT_729801</name>
</gene>
<keyword evidence="2" id="KW-1185">Reference proteome</keyword>
<reference evidence="1" key="1">
    <citation type="submission" date="2020-07" db="EMBL/GenBank/DDBJ databases">
        <title>Multicomponent nature underlies the extraordinary mechanical properties of spider dragline silk.</title>
        <authorList>
            <person name="Kono N."/>
            <person name="Nakamura H."/>
            <person name="Mori M."/>
            <person name="Yoshida Y."/>
            <person name="Ohtoshi R."/>
            <person name="Malay A.D."/>
            <person name="Moran D.A.P."/>
            <person name="Tomita M."/>
            <person name="Numata K."/>
            <person name="Arakawa K."/>
        </authorList>
    </citation>
    <scope>NUCLEOTIDE SEQUENCE</scope>
</reference>
<evidence type="ECO:0000313" key="2">
    <source>
        <dbReference type="Proteomes" id="UP000887116"/>
    </source>
</evidence>
<protein>
    <submittedName>
        <fullName evidence="1">Uncharacterized protein</fullName>
    </submittedName>
</protein>
<comment type="caution">
    <text evidence="1">The sequence shown here is derived from an EMBL/GenBank/DDBJ whole genome shotgun (WGS) entry which is preliminary data.</text>
</comment>
<dbReference type="AlphaFoldDB" id="A0A8X6F139"/>
<dbReference type="EMBL" id="BMAO01000638">
    <property type="protein sequence ID" value="GFQ68155.1"/>
    <property type="molecule type" value="Genomic_DNA"/>
</dbReference>
<evidence type="ECO:0000313" key="1">
    <source>
        <dbReference type="EMBL" id="GFQ68155.1"/>
    </source>
</evidence>
<accession>A0A8X6F139</accession>